<name>A0A6A5QAQ6_AMPQU</name>
<dbReference type="GO" id="GO:0031261">
    <property type="term" value="C:DNA replication preinitiation complex"/>
    <property type="evidence" value="ECO:0007669"/>
    <property type="project" value="TreeGrafter"/>
</dbReference>
<keyword evidence="4" id="KW-1185">Reference proteome</keyword>
<reference evidence="3" key="1">
    <citation type="journal article" date="2020" name="Stud. Mycol.">
        <title>101 Dothideomycetes genomes: a test case for predicting lifestyles and emergence of pathogens.</title>
        <authorList>
            <person name="Haridas S."/>
            <person name="Albert R."/>
            <person name="Binder M."/>
            <person name="Bloem J."/>
            <person name="Labutti K."/>
            <person name="Salamov A."/>
            <person name="Andreopoulos B."/>
            <person name="Baker S."/>
            <person name="Barry K."/>
            <person name="Bills G."/>
            <person name="Bluhm B."/>
            <person name="Cannon C."/>
            <person name="Castanera R."/>
            <person name="Culley D."/>
            <person name="Daum C."/>
            <person name="Ezra D."/>
            <person name="Gonzalez J."/>
            <person name="Henrissat B."/>
            <person name="Kuo A."/>
            <person name="Liang C."/>
            <person name="Lipzen A."/>
            <person name="Lutzoni F."/>
            <person name="Magnuson J."/>
            <person name="Mondo S."/>
            <person name="Nolan M."/>
            <person name="Ohm R."/>
            <person name="Pangilinan J."/>
            <person name="Park H.-J."/>
            <person name="Ramirez L."/>
            <person name="Alfaro M."/>
            <person name="Sun H."/>
            <person name="Tritt A."/>
            <person name="Yoshinaga Y."/>
            <person name="Zwiers L.-H."/>
            <person name="Turgeon B."/>
            <person name="Goodwin S."/>
            <person name="Spatafora J."/>
            <person name="Crous P."/>
            <person name="Grigoriev I."/>
        </authorList>
    </citation>
    <scope>NUCLEOTIDE SEQUENCE</scope>
    <source>
        <strain evidence="3">HMLAC05119</strain>
    </source>
</reference>
<evidence type="ECO:0000313" key="3">
    <source>
        <dbReference type="EMBL" id="KAF1911920.1"/>
    </source>
</evidence>
<feature type="region of interest" description="Disordered" evidence="1">
    <location>
        <begin position="431"/>
        <end position="460"/>
    </location>
</feature>
<dbReference type="InterPro" id="IPR013948">
    <property type="entry name" value="DNA_replication_reg_Sld3_C"/>
</dbReference>
<dbReference type="Pfam" id="PF08639">
    <property type="entry name" value="Sld3_STD"/>
    <property type="match status" value="1"/>
</dbReference>
<feature type="compositionally biased region" description="Basic and acidic residues" evidence="1">
    <location>
        <begin position="437"/>
        <end position="452"/>
    </location>
</feature>
<feature type="domain" description="DNA replication regulator Sld3 C-terminal" evidence="2">
    <location>
        <begin position="258"/>
        <end position="800"/>
    </location>
</feature>
<organism evidence="3 4">
    <name type="scientific">Ampelomyces quisqualis</name>
    <name type="common">Powdery mildew agent</name>
    <dbReference type="NCBI Taxonomy" id="50730"/>
    <lineage>
        <taxon>Eukaryota</taxon>
        <taxon>Fungi</taxon>
        <taxon>Dikarya</taxon>
        <taxon>Ascomycota</taxon>
        <taxon>Pezizomycotina</taxon>
        <taxon>Dothideomycetes</taxon>
        <taxon>Pleosporomycetidae</taxon>
        <taxon>Pleosporales</taxon>
        <taxon>Pleosporineae</taxon>
        <taxon>Phaeosphaeriaceae</taxon>
        <taxon>Ampelomyces</taxon>
    </lineage>
</organism>
<accession>A0A6A5QAQ6</accession>
<dbReference type="PANTHER" id="PTHR28067">
    <property type="entry name" value="DNA REPLICATION REGULATOR SLD3"/>
    <property type="match status" value="1"/>
</dbReference>
<dbReference type="InterPro" id="IPR042511">
    <property type="entry name" value="Sld3"/>
</dbReference>
<proteinExistence type="predicted"/>
<dbReference type="GO" id="GO:0006270">
    <property type="term" value="P:DNA replication initiation"/>
    <property type="evidence" value="ECO:0007669"/>
    <property type="project" value="InterPro"/>
</dbReference>
<gene>
    <name evidence="3" type="ORF">BDU57DRAFT_91880</name>
</gene>
<dbReference type="AlphaFoldDB" id="A0A6A5QAQ6"/>
<dbReference type="EMBL" id="ML979142">
    <property type="protein sequence ID" value="KAF1911920.1"/>
    <property type="molecule type" value="Genomic_DNA"/>
</dbReference>
<protein>
    <submittedName>
        <fullName evidence="3">DNA replication regulator SLD3-domain-containing protein</fullName>
    </submittedName>
</protein>
<dbReference type="Gene3D" id="1.20.58.2130">
    <property type="match status" value="1"/>
</dbReference>
<evidence type="ECO:0000256" key="1">
    <source>
        <dbReference type="SAM" id="MobiDB-lite"/>
    </source>
</evidence>
<dbReference type="OrthoDB" id="5395343at2759"/>
<dbReference type="Proteomes" id="UP000800096">
    <property type="component" value="Unassembled WGS sequence"/>
</dbReference>
<feature type="region of interest" description="Disordered" evidence="1">
    <location>
        <begin position="539"/>
        <end position="605"/>
    </location>
</feature>
<evidence type="ECO:0000313" key="4">
    <source>
        <dbReference type="Proteomes" id="UP000800096"/>
    </source>
</evidence>
<sequence length="903" mass="99937">MSNYALQTKTMLQSVSNNPIQLLRVATTRDDPKPQLPSKRKREALCGLGPSNKPFTIKPYPDSPYDKPVTFKPVRVIGRSQLPLTFLDTAADESFATNSLFHSHIDVLESHDYGSDNGTDAPRVLIARYETRNTLYAIERVQTSVYSIRSLAGWIKEKHVSELWDPSNLQSNPSCPLVAESIAESGVWWQHAVVEVTSVERPLKQARMTMMRKNQATEATKPTVQQRFDSPATYEPLATNTLSFDPPEEVFTPPSPQEQLEALVQQYLDAVYMSKTSLAYFAKGPITRVRTAFTSPDTGAPPTHELVTFLRAMLLSPKASEKKYYEKLPTIIKALPPGSFSDEDQIAATAKSRKSKKKKKKKLKLSREGTYAHEEAIVKKWWFSDPSGDSRSEETVDQRIKRRIGDLRVRETLAQLTIMLEVIALEALSSYQPPPEDDGKATESQPKDESQRKPQQRKKKFDDIGLQLDLLLDKLSIWHATEEAGILDFDAKPIPQYGNADGPGKAGASDRLRDFCVEVIVPFYMNRLPEQALMINKKLGGPAHTSPPKRKAMKPPVISQNSGDTKGPETKKSRRSLARVATETMRRSIDRATPSLSRSATDSALVRGVKREGSEVPLSAIPFQRSPSRNNRRSVSQYRHLEGRELDLTTPSAAVTAKLKQKQRVEEDLKEAITALKKPNRGLAVGGYVDDVERRGLGPASRSRKQPNPVRKVVKDIQVTATPRVGRRTKDMVEQTPSHHHHHSIPNLFARFSTSTAPHSSDFCIHSSGSRQPARVPGTTHCSATARNLAQQNVAETPSKAPNTKAFNSGAARRTIFATPSKPNVVLTSESSAQPASHVFETPAKVIGSSPATNINVPPTTIVATPAKRLSADAEGRLAASLELEQELSIYAALGWDDDNDVF</sequence>
<dbReference type="PANTHER" id="PTHR28067:SF1">
    <property type="entry name" value="DNA REPLICATION REGULATOR SLD3"/>
    <property type="match status" value="1"/>
</dbReference>
<evidence type="ECO:0000259" key="2">
    <source>
        <dbReference type="Pfam" id="PF08639"/>
    </source>
</evidence>